<gene>
    <name evidence="2" type="ORF">TRAPUB_12743</name>
</gene>
<proteinExistence type="predicted"/>
<feature type="non-terminal residue" evidence="2">
    <location>
        <position position="1"/>
    </location>
</feature>
<feature type="region of interest" description="Disordered" evidence="1">
    <location>
        <begin position="61"/>
        <end position="84"/>
    </location>
</feature>
<dbReference type="AlphaFoldDB" id="A0A1M2VTA3"/>
<comment type="caution">
    <text evidence="2">The sequence shown here is derived from an EMBL/GenBank/DDBJ whole genome shotgun (WGS) entry which is preliminary data.</text>
</comment>
<evidence type="ECO:0000313" key="2">
    <source>
        <dbReference type="EMBL" id="OJT10742.1"/>
    </source>
</evidence>
<evidence type="ECO:0000256" key="1">
    <source>
        <dbReference type="SAM" id="MobiDB-lite"/>
    </source>
</evidence>
<dbReference type="Proteomes" id="UP000184267">
    <property type="component" value="Unassembled WGS sequence"/>
</dbReference>
<keyword evidence="3" id="KW-1185">Reference proteome</keyword>
<sequence>GIPASDIALLTLAEILREMPLVERRPACESPAANGAVLLALLKILPDIGSELCVVKRSPCASAQRNDTPLARMAPPRSGQDPRE</sequence>
<organism evidence="2 3">
    <name type="scientific">Trametes pubescens</name>
    <name type="common">White-rot fungus</name>
    <dbReference type="NCBI Taxonomy" id="154538"/>
    <lineage>
        <taxon>Eukaryota</taxon>
        <taxon>Fungi</taxon>
        <taxon>Dikarya</taxon>
        <taxon>Basidiomycota</taxon>
        <taxon>Agaricomycotina</taxon>
        <taxon>Agaricomycetes</taxon>
        <taxon>Polyporales</taxon>
        <taxon>Polyporaceae</taxon>
        <taxon>Trametes</taxon>
    </lineage>
</organism>
<protein>
    <submittedName>
        <fullName evidence="2">Uncharacterized protein</fullName>
    </submittedName>
</protein>
<dbReference type="EMBL" id="MNAD01000741">
    <property type="protein sequence ID" value="OJT10742.1"/>
    <property type="molecule type" value="Genomic_DNA"/>
</dbReference>
<evidence type="ECO:0000313" key="3">
    <source>
        <dbReference type="Proteomes" id="UP000184267"/>
    </source>
</evidence>
<reference evidence="2 3" key="1">
    <citation type="submission" date="2016-10" db="EMBL/GenBank/DDBJ databases">
        <title>Genome sequence of the basidiomycete white-rot fungus Trametes pubescens.</title>
        <authorList>
            <person name="Makela M.R."/>
            <person name="Granchi Z."/>
            <person name="Peng M."/>
            <person name="De Vries R.P."/>
            <person name="Grigoriev I."/>
            <person name="Riley R."/>
            <person name="Hilden K."/>
        </authorList>
    </citation>
    <scope>NUCLEOTIDE SEQUENCE [LARGE SCALE GENOMIC DNA]</scope>
    <source>
        <strain evidence="2 3">FBCC735</strain>
    </source>
</reference>
<name>A0A1M2VTA3_TRAPU</name>
<accession>A0A1M2VTA3</accession>